<organism evidence="3 4">
    <name type="scientific">Ornithinibacillus caprae</name>
    <dbReference type="NCBI Taxonomy" id="2678566"/>
    <lineage>
        <taxon>Bacteria</taxon>
        <taxon>Bacillati</taxon>
        <taxon>Bacillota</taxon>
        <taxon>Bacilli</taxon>
        <taxon>Bacillales</taxon>
        <taxon>Bacillaceae</taxon>
        <taxon>Ornithinibacillus</taxon>
    </lineage>
</organism>
<dbReference type="Pfam" id="PF14219">
    <property type="entry name" value="DUF4328"/>
    <property type="match status" value="1"/>
</dbReference>
<keyword evidence="4" id="KW-1185">Reference proteome</keyword>
<comment type="caution">
    <text evidence="3">The sequence shown here is derived from an EMBL/GenBank/DDBJ whole genome shotgun (WGS) entry which is preliminary data.</text>
</comment>
<evidence type="ECO:0000256" key="1">
    <source>
        <dbReference type="SAM" id="Phobius"/>
    </source>
</evidence>
<keyword evidence="1" id="KW-1133">Transmembrane helix</keyword>
<evidence type="ECO:0000313" key="4">
    <source>
        <dbReference type="Proteomes" id="UP000469125"/>
    </source>
</evidence>
<accession>A0A6N8FEY9</accession>
<feature type="transmembrane region" description="Helical" evidence="1">
    <location>
        <begin position="90"/>
        <end position="108"/>
    </location>
</feature>
<feature type="transmembrane region" description="Helical" evidence="1">
    <location>
        <begin position="161"/>
        <end position="178"/>
    </location>
</feature>
<evidence type="ECO:0000313" key="3">
    <source>
        <dbReference type="EMBL" id="MUK88262.1"/>
    </source>
</evidence>
<feature type="domain" description="DUF4328" evidence="2">
    <location>
        <begin position="46"/>
        <end position="174"/>
    </location>
</feature>
<evidence type="ECO:0000259" key="2">
    <source>
        <dbReference type="Pfam" id="PF14219"/>
    </source>
</evidence>
<name>A0A6N8FEY9_9BACI</name>
<proteinExistence type="predicted"/>
<feature type="transmembrane region" description="Helical" evidence="1">
    <location>
        <begin position="128"/>
        <end position="149"/>
    </location>
</feature>
<dbReference type="RefSeq" id="WP_155668241.1">
    <property type="nucleotide sequence ID" value="NZ_WOCA01000004.1"/>
</dbReference>
<sequence length="217" mass="24821">MEITSKTTGNMLKLFLTLGMVLSSILVVTTFFYAYFYEVFLSISIIDQAVTIINVIIWIITIILYLVWIYKVHKDLRNLNATYPIKPSGALARILIPVYNLYGLWNIFSTMVDFLKGNTSTAKHAKRIGLLIPFYYILFFVTDLLNRLIGAELIFNDHVLFLSYVLDAVLMVVFLMMTKSIFESLNIMGAEYIAEAESEELPGEVISEETMELEKPL</sequence>
<feature type="transmembrane region" description="Helical" evidence="1">
    <location>
        <begin position="14"/>
        <end position="37"/>
    </location>
</feature>
<reference evidence="3 4" key="1">
    <citation type="submission" date="2019-11" db="EMBL/GenBank/DDBJ databases">
        <authorList>
            <person name="Li X."/>
        </authorList>
    </citation>
    <scope>NUCLEOTIDE SEQUENCE [LARGE SCALE GENOMIC DNA]</scope>
    <source>
        <strain evidence="3 4">L9</strain>
    </source>
</reference>
<gene>
    <name evidence="3" type="ORF">GMD78_07645</name>
</gene>
<dbReference type="EMBL" id="WOCA01000004">
    <property type="protein sequence ID" value="MUK88262.1"/>
    <property type="molecule type" value="Genomic_DNA"/>
</dbReference>
<keyword evidence="1" id="KW-0472">Membrane</keyword>
<protein>
    <recommendedName>
        <fullName evidence="2">DUF4328 domain-containing protein</fullName>
    </recommendedName>
</protein>
<feature type="transmembrane region" description="Helical" evidence="1">
    <location>
        <begin position="49"/>
        <end position="70"/>
    </location>
</feature>
<dbReference type="Proteomes" id="UP000469125">
    <property type="component" value="Unassembled WGS sequence"/>
</dbReference>
<dbReference type="InterPro" id="IPR025565">
    <property type="entry name" value="DUF4328"/>
</dbReference>
<keyword evidence="1" id="KW-0812">Transmembrane</keyword>
<dbReference type="AlphaFoldDB" id="A0A6N8FEY9"/>